<feature type="domain" description="RING-type" evidence="10">
    <location>
        <begin position="28"/>
        <end position="76"/>
    </location>
</feature>
<dbReference type="InterPro" id="IPR017907">
    <property type="entry name" value="Znf_RING_CS"/>
</dbReference>
<evidence type="ECO:0000313" key="11">
    <source>
        <dbReference type="EMBL" id="KAI3864119.1"/>
    </source>
</evidence>
<evidence type="ECO:0000256" key="1">
    <source>
        <dbReference type="ARBA" id="ARBA00000900"/>
    </source>
</evidence>
<dbReference type="PANTHER" id="PTHR46077">
    <property type="entry name" value="E3 UBIQUITIN-PROTEIN LIGASE TOPORS"/>
    <property type="match status" value="1"/>
</dbReference>
<gene>
    <name evidence="11" type="ORF">MKW98_031711</name>
</gene>
<evidence type="ECO:0000256" key="7">
    <source>
        <dbReference type="ARBA" id="ARBA00023015"/>
    </source>
</evidence>
<keyword evidence="7" id="KW-0805">Transcription regulation</keyword>
<keyword evidence="6" id="KW-0862">Zinc</keyword>
<dbReference type="Pfam" id="PF13639">
    <property type="entry name" value="zf-RING_2"/>
    <property type="match status" value="1"/>
</dbReference>
<dbReference type="InterPro" id="IPR013083">
    <property type="entry name" value="Znf_RING/FYVE/PHD"/>
</dbReference>
<evidence type="ECO:0000313" key="12">
    <source>
        <dbReference type="Proteomes" id="UP001202328"/>
    </source>
</evidence>
<dbReference type="SUPFAM" id="SSF57850">
    <property type="entry name" value="RING/U-box"/>
    <property type="match status" value="1"/>
</dbReference>
<keyword evidence="5 9" id="KW-0863">Zinc-finger</keyword>
<dbReference type="EC" id="2.3.2.27" evidence="2"/>
<accession>A0AAD4S5R8</accession>
<evidence type="ECO:0000256" key="2">
    <source>
        <dbReference type="ARBA" id="ARBA00012483"/>
    </source>
</evidence>
<evidence type="ECO:0000256" key="3">
    <source>
        <dbReference type="ARBA" id="ARBA00022679"/>
    </source>
</evidence>
<evidence type="ECO:0000256" key="4">
    <source>
        <dbReference type="ARBA" id="ARBA00022723"/>
    </source>
</evidence>
<dbReference type="SMART" id="SM00184">
    <property type="entry name" value="RING"/>
    <property type="match status" value="1"/>
</dbReference>
<keyword evidence="3" id="KW-0808">Transferase</keyword>
<reference evidence="11" key="1">
    <citation type="submission" date="2022-04" db="EMBL/GenBank/DDBJ databases">
        <title>A functionally conserved STORR gene fusion in Papaver species that diverged 16.8 million years ago.</title>
        <authorList>
            <person name="Catania T."/>
        </authorList>
    </citation>
    <scope>NUCLEOTIDE SEQUENCE</scope>
    <source>
        <strain evidence="11">S-188037</strain>
    </source>
</reference>
<keyword evidence="12" id="KW-1185">Reference proteome</keyword>
<evidence type="ECO:0000256" key="6">
    <source>
        <dbReference type="ARBA" id="ARBA00022833"/>
    </source>
</evidence>
<dbReference type="PROSITE" id="PS00518">
    <property type="entry name" value="ZF_RING_1"/>
    <property type="match status" value="1"/>
</dbReference>
<dbReference type="GO" id="GO:0061630">
    <property type="term" value="F:ubiquitin protein ligase activity"/>
    <property type="evidence" value="ECO:0007669"/>
    <property type="project" value="UniProtKB-EC"/>
</dbReference>
<keyword evidence="8" id="KW-0804">Transcription</keyword>
<dbReference type="PANTHER" id="PTHR46077:SF1">
    <property type="entry name" value="TOP1 BINDING ARGININE_SERINE RICH PROTEIN, E3 UBIQUITIN LIGASE"/>
    <property type="match status" value="1"/>
</dbReference>
<dbReference type="GO" id="GO:0006513">
    <property type="term" value="P:protein monoubiquitination"/>
    <property type="evidence" value="ECO:0007669"/>
    <property type="project" value="TreeGrafter"/>
</dbReference>
<comment type="caution">
    <text evidence="11">The sequence shown here is derived from an EMBL/GenBank/DDBJ whole genome shotgun (WGS) entry which is preliminary data.</text>
</comment>
<evidence type="ECO:0000256" key="9">
    <source>
        <dbReference type="PROSITE-ProRule" id="PRU00175"/>
    </source>
</evidence>
<dbReference type="InterPro" id="IPR001841">
    <property type="entry name" value="Znf_RING"/>
</dbReference>
<dbReference type="PROSITE" id="PS50089">
    <property type="entry name" value="ZF_RING_2"/>
    <property type="match status" value="1"/>
</dbReference>
<proteinExistence type="predicted"/>
<dbReference type="Gene3D" id="3.30.40.10">
    <property type="entry name" value="Zinc/RING finger domain, C3HC4 (zinc finger)"/>
    <property type="match status" value="1"/>
</dbReference>
<keyword evidence="4" id="KW-0479">Metal-binding</keyword>
<name>A0AAD4S5R8_9MAGN</name>
<sequence length="299" mass="35114">MGRRNSSSTSKVSSITKRIFNAIRDKSCPICLQNFDNHNHHHHYHQVAVLTFCMHAYCIHCIHKWSHLKRNCPLCNAEFDSWFSNFRAFTGKFENFRLPNLDNKKMIDSGDYTRQRTHFHDTRMVLMRRHREYNRSRPHPLRRVFIESGLDSLSERQRNQVEIVTESVLQWRASIYSKGVLAIPLPSRSCQQNVLGNNGVKEIKRRRIEPWIIRELQAVLGDSDPSVIVHLATSLYISGLEEKQKNPSSNLADGDSYIEPLKPFLREHTKLFWHELKCYDESSLTIEVYDSVVDYRRST</sequence>
<evidence type="ECO:0000256" key="8">
    <source>
        <dbReference type="ARBA" id="ARBA00023163"/>
    </source>
</evidence>
<organism evidence="11 12">
    <name type="scientific">Papaver atlanticum</name>
    <dbReference type="NCBI Taxonomy" id="357466"/>
    <lineage>
        <taxon>Eukaryota</taxon>
        <taxon>Viridiplantae</taxon>
        <taxon>Streptophyta</taxon>
        <taxon>Embryophyta</taxon>
        <taxon>Tracheophyta</taxon>
        <taxon>Spermatophyta</taxon>
        <taxon>Magnoliopsida</taxon>
        <taxon>Ranunculales</taxon>
        <taxon>Papaveraceae</taxon>
        <taxon>Papaveroideae</taxon>
        <taxon>Papaver</taxon>
    </lineage>
</organism>
<comment type="catalytic activity">
    <reaction evidence="1">
        <text>S-ubiquitinyl-[E2 ubiquitin-conjugating enzyme]-L-cysteine + [acceptor protein]-L-lysine = [E2 ubiquitin-conjugating enzyme]-L-cysteine + N(6)-ubiquitinyl-[acceptor protein]-L-lysine.</text>
        <dbReference type="EC" id="2.3.2.27"/>
    </reaction>
</comment>
<dbReference type="EMBL" id="JAJJMB010014022">
    <property type="protein sequence ID" value="KAI3864119.1"/>
    <property type="molecule type" value="Genomic_DNA"/>
</dbReference>
<dbReference type="GO" id="GO:0000209">
    <property type="term" value="P:protein polyubiquitination"/>
    <property type="evidence" value="ECO:0007669"/>
    <property type="project" value="TreeGrafter"/>
</dbReference>
<dbReference type="Proteomes" id="UP001202328">
    <property type="component" value="Unassembled WGS sequence"/>
</dbReference>
<dbReference type="GO" id="GO:0008270">
    <property type="term" value="F:zinc ion binding"/>
    <property type="evidence" value="ECO:0007669"/>
    <property type="project" value="UniProtKB-KW"/>
</dbReference>
<evidence type="ECO:0000259" key="10">
    <source>
        <dbReference type="PROSITE" id="PS50089"/>
    </source>
</evidence>
<evidence type="ECO:0000256" key="5">
    <source>
        <dbReference type="ARBA" id="ARBA00022771"/>
    </source>
</evidence>
<protein>
    <recommendedName>
        <fullName evidence="2">RING-type E3 ubiquitin transferase</fullName>
        <ecNumber evidence="2">2.3.2.27</ecNumber>
    </recommendedName>
</protein>
<dbReference type="AlphaFoldDB" id="A0AAD4S5R8"/>